<accession>A0ACB6SD61</accession>
<reference evidence="1" key="1">
    <citation type="journal article" date="2020" name="Stud. Mycol.">
        <title>101 Dothideomycetes genomes: a test case for predicting lifestyles and emergence of pathogens.</title>
        <authorList>
            <person name="Haridas S."/>
            <person name="Albert R."/>
            <person name="Binder M."/>
            <person name="Bloem J."/>
            <person name="Labutti K."/>
            <person name="Salamov A."/>
            <person name="Andreopoulos B."/>
            <person name="Baker S."/>
            <person name="Barry K."/>
            <person name="Bills G."/>
            <person name="Bluhm B."/>
            <person name="Cannon C."/>
            <person name="Castanera R."/>
            <person name="Culley D."/>
            <person name="Daum C."/>
            <person name="Ezra D."/>
            <person name="Gonzalez J."/>
            <person name="Henrissat B."/>
            <person name="Kuo A."/>
            <person name="Liang C."/>
            <person name="Lipzen A."/>
            <person name="Lutzoni F."/>
            <person name="Magnuson J."/>
            <person name="Mondo S."/>
            <person name="Nolan M."/>
            <person name="Ohm R."/>
            <person name="Pangilinan J."/>
            <person name="Park H.-J."/>
            <person name="Ramirez L."/>
            <person name="Alfaro M."/>
            <person name="Sun H."/>
            <person name="Tritt A."/>
            <person name="Yoshinaga Y."/>
            <person name="Zwiers L.-H."/>
            <person name="Turgeon B."/>
            <person name="Goodwin S."/>
            <person name="Spatafora J."/>
            <person name="Crous P."/>
            <person name="Grigoriev I."/>
        </authorList>
    </citation>
    <scope>NUCLEOTIDE SEQUENCE</scope>
    <source>
        <strain evidence="1">CBS 525.71</strain>
    </source>
</reference>
<name>A0ACB6SD61_9PLEO</name>
<protein>
    <submittedName>
        <fullName evidence="1">Uncharacterized protein</fullName>
    </submittedName>
</protein>
<organism evidence="1 2">
    <name type="scientific">Macroventuria anomochaeta</name>
    <dbReference type="NCBI Taxonomy" id="301207"/>
    <lineage>
        <taxon>Eukaryota</taxon>
        <taxon>Fungi</taxon>
        <taxon>Dikarya</taxon>
        <taxon>Ascomycota</taxon>
        <taxon>Pezizomycotina</taxon>
        <taxon>Dothideomycetes</taxon>
        <taxon>Pleosporomycetidae</taxon>
        <taxon>Pleosporales</taxon>
        <taxon>Pleosporineae</taxon>
        <taxon>Didymellaceae</taxon>
        <taxon>Macroventuria</taxon>
    </lineage>
</organism>
<keyword evidence="2" id="KW-1185">Reference proteome</keyword>
<evidence type="ECO:0000313" key="2">
    <source>
        <dbReference type="Proteomes" id="UP000799754"/>
    </source>
</evidence>
<dbReference type="Proteomes" id="UP000799754">
    <property type="component" value="Unassembled WGS sequence"/>
</dbReference>
<proteinExistence type="predicted"/>
<evidence type="ECO:0000313" key="1">
    <source>
        <dbReference type="EMBL" id="KAF2631969.1"/>
    </source>
</evidence>
<comment type="caution">
    <text evidence="1">The sequence shown here is derived from an EMBL/GenBank/DDBJ whole genome shotgun (WGS) entry which is preliminary data.</text>
</comment>
<gene>
    <name evidence="1" type="ORF">BU25DRAFT_487546</name>
</gene>
<sequence>MDADELHRDPQISPKRKRMSDSGEENEYTSGHAGAGPQRLQLTPIYASTKQSAMADAGKEGGHAVGEHASERDGTILQCHDPQGKVEDDIKVRERLVNAMLVAQKTQARACGNLLLLTNKLRGWARHLTEQEDWLYREQRQLIEQQQLLSRVHLDAATGCLKRSTCDPKFPKTPDETFMLSETEQIAQFKTVISTLEQNIEALISELQIEKEARVAAEEKLRARIVISEPQTENKAQSAAEEEMSANEE</sequence>
<dbReference type="EMBL" id="MU006703">
    <property type="protein sequence ID" value="KAF2631969.1"/>
    <property type="molecule type" value="Genomic_DNA"/>
</dbReference>